<keyword evidence="3" id="KW-1185">Reference proteome</keyword>
<sequence length="140" mass="16098">MSNLRGEKLYRAALERLKNGETEVVDTTDPNFRFSTTIVAVEAGKKKGFIRSERYPQLCKEIAAQEIIRQSQLAESPKKVKKTSDARVEELSNKYVLLKREHETCLEKMLNLIKTNYELQSENKHLKALTNNVSSLNSRQ</sequence>
<proteinExistence type="predicted"/>
<dbReference type="Proteomes" id="UP000184517">
    <property type="component" value="Unassembled WGS sequence"/>
</dbReference>
<feature type="coiled-coil region" evidence="1">
    <location>
        <begin position="81"/>
        <end position="139"/>
    </location>
</feature>
<dbReference type="OrthoDB" id="7067657at2"/>
<dbReference type="AlphaFoldDB" id="A0A1M5KU73"/>
<reference evidence="3" key="1">
    <citation type="submission" date="2016-11" db="EMBL/GenBank/DDBJ databases">
        <authorList>
            <person name="Varghese N."/>
            <person name="Submissions S."/>
        </authorList>
    </citation>
    <scope>NUCLEOTIDE SEQUENCE [LARGE SCALE GENOMIC DNA]</scope>
    <source>
        <strain evidence="3">DSM 16579</strain>
    </source>
</reference>
<gene>
    <name evidence="2" type="ORF">SAMN02745753_04127</name>
</gene>
<dbReference type="STRING" id="1122206.SAMN02745753_04127"/>
<evidence type="ECO:0000313" key="3">
    <source>
        <dbReference type="Proteomes" id="UP000184517"/>
    </source>
</evidence>
<dbReference type="EMBL" id="FQVF01000024">
    <property type="protein sequence ID" value="SHG56230.1"/>
    <property type="molecule type" value="Genomic_DNA"/>
</dbReference>
<dbReference type="RefSeq" id="WP_072841700.1">
    <property type="nucleotide sequence ID" value="NZ_FQVF01000024.1"/>
</dbReference>
<organism evidence="2 3">
    <name type="scientific">Marinomonas polaris DSM 16579</name>
    <dbReference type="NCBI Taxonomy" id="1122206"/>
    <lineage>
        <taxon>Bacteria</taxon>
        <taxon>Pseudomonadati</taxon>
        <taxon>Pseudomonadota</taxon>
        <taxon>Gammaproteobacteria</taxon>
        <taxon>Oceanospirillales</taxon>
        <taxon>Oceanospirillaceae</taxon>
        <taxon>Marinomonas</taxon>
    </lineage>
</organism>
<protein>
    <submittedName>
        <fullName evidence="2">Uncharacterized protein</fullName>
    </submittedName>
</protein>
<accession>A0A1M5KU73</accession>
<keyword evidence="1" id="KW-0175">Coiled coil</keyword>
<name>A0A1M5KU73_9GAMM</name>
<evidence type="ECO:0000313" key="2">
    <source>
        <dbReference type="EMBL" id="SHG56230.1"/>
    </source>
</evidence>
<evidence type="ECO:0000256" key="1">
    <source>
        <dbReference type="SAM" id="Coils"/>
    </source>
</evidence>